<feature type="domain" description="BIG2" evidence="1">
    <location>
        <begin position="7"/>
        <end position="91"/>
    </location>
</feature>
<dbReference type="KEGG" id="lol:LACOL_0820"/>
<evidence type="ECO:0000313" key="2">
    <source>
        <dbReference type="EMBL" id="KRL54955.1"/>
    </source>
</evidence>
<name>A0A0R1RNA5_9LACO</name>
<comment type="caution">
    <text evidence="2">The sequence shown here is derived from an EMBL/GenBank/DDBJ whole genome shotgun (WGS) entry which is preliminary data.</text>
</comment>
<dbReference type="Gene3D" id="2.60.40.1080">
    <property type="match status" value="1"/>
</dbReference>
<keyword evidence="3" id="KW-1185">Reference proteome</keyword>
<dbReference type="Proteomes" id="UP000051697">
    <property type="component" value="Unassembled WGS sequence"/>
</dbReference>
<reference evidence="2 3" key="1">
    <citation type="journal article" date="2015" name="Genome Announc.">
        <title>Expanding the biotechnology potential of lactobacilli through comparative genomics of 213 strains and associated genera.</title>
        <authorList>
            <person name="Sun Z."/>
            <person name="Harris H.M."/>
            <person name="McCann A."/>
            <person name="Guo C."/>
            <person name="Argimon S."/>
            <person name="Zhang W."/>
            <person name="Yang X."/>
            <person name="Jeffery I.B."/>
            <person name="Cooney J.C."/>
            <person name="Kagawa T.F."/>
            <person name="Liu W."/>
            <person name="Song Y."/>
            <person name="Salvetti E."/>
            <person name="Wrobel A."/>
            <person name="Rasinkangas P."/>
            <person name="Parkhill J."/>
            <person name="Rea M.C."/>
            <person name="O'Sullivan O."/>
            <person name="Ritari J."/>
            <person name="Douillard F.P."/>
            <person name="Paul Ross R."/>
            <person name="Yang R."/>
            <person name="Briner A.E."/>
            <person name="Felis G.E."/>
            <person name="de Vos W.M."/>
            <person name="Barrangou R."/>
            <person name="Klaenhammer T.R."/>
            <person name="Caufield P.W."/>
            <person name="Cui Y."/>
            <person name="Zhang H."/>
            <person name="O'Toole P.W."/>
        </authorList>
    </citation>
    <scope>NUCLEOTIDE SEQUENCE [LARGE SCALE GENOMIC DNA]</scope>
    <source>
        <strain evidence="2 3">DSM 15707</strain>
    </source>
</reference>
<dbReference type="SMART" id="SM00635">
    <property type="entry name" value="BID_2"/>
    <property type="match status" value="1"/>
</dbReference>
<dbReference type="InterPro" id="IPR003343">
    <property type="entry name" value="Big_2"/>
</dbReference>
<evidence type="ECO:0000259" key="1">
    <source>
        <dbReference type="SMART" id="SM00635"/>
    </source>
</evidence>
<dbReference type="PATRIC" id="fig|1423778.4.peg.1797"/>
<dbReference type="Pfam" id="PF02368">
    <property type="entry name" value="Big_2"/>
    <property type="match status" value="1"/>
</dbReference>
<gene>
    <name evidence="2" type="ORF">FC70_GL001758</name>
</gene>
<dbReference type="STRING" id="1423778.FC70_GL001758"/>
<dbReference type="InterPro" id="IPR008964">
    <property type="entry name" value="Invasin/intimin_cell_adhesion"/>
</dbReference>
<sequence>MSGENPDVKATGLIPNQKSATIKIGENKPITLTTDPVDASDSAAVLAAVGWTSNDPAIATVDENGVITAVAAGTTKVVATSGSLTVSIDVTVPAATE</sequence>
<dbReference type="SUPFAM" id="SSF49373">
    <property type="entry name" value="Invasin/intimin cell-adhesion fragments"/>
    <property type="match status" value="1"/>
</dbReference>
<accession>A0A0R1RNA5</accession>
<dbReference type="AlphaFoldDB" id="A0A0R1RNA5"/>
<dbReference type="RefSeq" id="WP_197713249.1">
    <property type="nucleotide sequence ID" value="NZ_AZFE01000032.1"/>
</dbReference>
<dbReference type="EMBL" id="AZFE01000032">
    <property type="protein sequence ID" value="KRL54955.1"/>
    <property type="molecule type" value="Genomic_DNA"/>
</dbReference>
<proteinExistence type="predicted"/>
<organism evidence="2 3">
    <name type="scientific">Paucilactobacillus oligofermentans DSM 15707 = LMG 22743</name>
    <dbReference type="NCBI Taxonomy" id="1423778"/>
    <lineage>
        <taxon>Bacteria</taxon>
        <taxon>Bacillati</taxon>
        <taxon>Bacillota</taxon>
        <taxon>Bacilli</taxon>
        <taxon>Lactobacillales</taxon>
        <taxon>Lactobacillaceae</taxon>
        <taxon>Paucilactobacillus</taxon>
    </lineage>
</organism>
<protein>
    <recommendedName>
        <fullName evidence="1">BIG2 domain-containing protein</fullName>
    </recommendedName>
</protein>
<evidence type="ECO:0000313" key="3">
    <source>
        <dbReference type="Proteomes" id="UP000051697"/>
    </source>
</evidence>